<dbReference type="RefSeq" id="WP_368652024.1">
    <property type="nucleotide sequence ID" value="NZ_CP162599.1"/>
</dbReference>
<gene>
    <name evidence="2" type="ORF">AB4Y30_09625</name>
</gene>
<reference evidence="2" key="1">
    <citation type="submission" date="2024-07" db="EMBL/GenBank/DDBJ databases">
        <title>Halotolerant mesophilic bacterium Ornithinibacillus sp. 4-3, sp. nov., isolated from soil.</title>
        <authorList>
            <person name="Sidarenka A.V."/>
            <person name="Guliayeva D.E."/>
            <person name="Leanovich S.I."/>
            <person name="Hileuskaya K.S."/>
            <person name="Akhremchuk A.E."/>
            <person name="Sikolenko M.A."/>
            <person name="Valentovich L.N."/>
        </authorList>
    </citation>
    <scope>NUCLEOTIDE SEQUENCE</scope>
    <source>
        <strain evidence="2">4-3</strain>
    </source>
</reference>
<proteinExistence type="predicted"/>
<sequence length="73" mass="8261">MRTIAALLLFIPGIICALGIKLMRDSVFAEYYPIFLNKGIQFVIGLIFFIGGIAFIGGFVVHRDRKRQKKDTK</sequence>
<protein>
    <submittedName>
        <fullName evidence="2">DUF2627 domain-containing protein</fullName>
    </submittedName>
</protein>
<keyword evidence="1" id="KW-1133">Transmembrane helix</keyword>
<keyword evidence="1" id="KW-0472">Membrane</keyword>
<dbReference type="InterPro" id="IPR020138">
    <property type="entry name" value="Uncharacterised_YqzF"/>
</dbReference>
<accession>A0AB39HMM4</accession>
<dbReference type="EMBL" id="CP162599">
    <property type="protein sequence ID" value="XDK31296.1"/>
    <property type="molecule type" value="Genomic_DNA"/>
</dbReference>
<name>A0AB39HMM4_9BACI</name>
<feature type="transmembrane region" description="Helical" evidence="1">
    <location>
        <begin position="40"/>
        <end position="61"/>
    </location>
</feature>
<organism evidence="2">
    <name type="scientific">Ornithinibacillus sp. 4-3</name>
    <dbReference type="NCBI Taxonomy" id="3231488"/>
    <lineage>
        <taxon>Bacteria</taxon>
        <taxon>Bacillati</taxon>
        <taxon>Bacillota</taxon>
        <taxon>Bacilli</taxon>
        <taxon>Bacillales</taxon>
        <taxon>Bacillaceae</taxon>
        <taxon>Ornithinibacillus</taxon>
    </lineage>
</organism>
<evidence type="ECO:0000256" key="1">
    <source>
        <dbReference type="SAM" id="Phobius"/>
    </source>
</evidence>
<dbReference type="Pfam" id="PF11118">
    <property type="entry name" value="DUF2627"/>
    <property type="match status" value="1"/>
</dbReference>
<dbReference type="AlphaFoldDB" id="A0AB39HMM4"/>
<keyword evidence="1" id="KW-0812">Transmembrane</keyword>
<evidence type="ECO:0000313" key="2">
    <source>
        <dbReference type="EMBL" id="XDK31296.1"/>
    </source>
</evidence>